<organism evidence="6 7">
    <name type="scientific">Schumannella soli</name>
    <dbReference type="NCBI Taxonomy" id="2590779"/>
    <lineage>
        <taxon>Bacteria</taxon>
        <taxon>Bacillati</taxon>
        <taxon>Actinomycetota</taxon>
        <taxon>Actinomycetes</taxon>
        <taxon>Micrococcales</taxon>
        <taxon>Microbacteriaceae</taxon>
        <taxon>Schumannella</taxon>
    </lineage>
</organism>
<evidence type="ECO:0000256" key="3">
    <source>
        <dbReference type="ARBA" id="ARBA00023163"/>
    </source>
</evidence>
<evidence type="ECO:0000259" key="5">
    <source>
        <dbReference type="PROSITE" id="PS50977"/>
    </source>
</evidence>
<sequence length="210" mass="22392">MASTAPRATYRHGDLRQALVDAGFAMARESGPDAVVLREATRRAGVSPNAAYRHFADRTALVQAVSDAALGAVAEAIEEEWERIERAGDAAADAHAELEAVGVGYLRFARDEPGLFRAAFTVPRDLRSALSPDKAGPRGRTPFELLGIALDDLVAAGELPAERRPGAELLAWSAVHGLAMLALEGPLHDLDPELARQTGRRVIAMVDRGL</sequence>
<dbReference type="GO" id="GO:0000976">
    <property type="term" value="F:transcription cis-regulatory region binding"/>
    <property type="evidence" value="ECO:0007669"/>
    <property type="project" value="TreeGrafter"/>
</dbReference>
<name>A0A506XPQ9_9MICO</name>
<evidence type="ECO:0000256" key="4">
    <source>
        <dbReference type="PROSITE-ProRule" id="PRU00335"/>
    </source>
</evidence>
<reference evidence="6 7" key="1">
    <citation type="submission" date="2019-06" db="EMBL/GenBank/DDBJ databases">
        <authorList>
            <person name="Li F."/>
        </authorList>
    </citation>
    <scope>NUCLEOTIDE SEQUENCE [LARGE SCALE GENOMIC DNA]</scope>
    <source>
        <strain evidence="6 7">10F1D-1</strain>
    </source>
</reference>
<dbReference type="SUPFAM" id="SSF48498">
    <property type="entry name" value="Tetracyclin repressor-like, C-terminal domain"/>
    <property type="match status" value="1"/>
</dbReference>
<dbReference type="Gene3D" id="1.10.357.10">
    <property type="entry name" value="Tetracycline Repressor, domain 2"/>
    <property type="match status" value="1"/>
</dbReference>
<keyword evidence="7" id="KW-1185">Reference proteome</keyword>
<dbReference type="InterPro" id="IPR009057">
    <property type="entry name" value="Homeodomain-like_sf"/>
</dbReference>
<comment type="caution">
    <text evidence="6">The sequence shown here is derived from an EMBL/GenBank/DDBJ whole genome shotgun (WGS) entry which is preliminary data.</text>
</comment>
<gene>
    <name evidence="6" type="ORF">FJ657_13625</name>
</gene>
<feature type="DNA-binding region" description="H-T-H motif" evidence="4">
    <location>
        <begin position="36"/>
        <end position="55"/>
    </location>
</feature>
<dbReference type="Pfam" id="PF13305">
    <property type="entry name" value="TetR_C_33"/>
    <property type="match status" value="1"/>
</dbReference>
<feature type="domain" description="HTH tetR-type" evidence="5">
    <location>
        <begin position="13"/>
        <end position="73"/>
    </location>
</feature>
<evidence type="ECO:0000313" key="6">
    <source>
        <dbReference type="EMBL" id="TPW74621.1"/>
    </source>
</evidence>
<dbReference type="InterPro" id="IPR025996">
    <property type="entry name" value="MT1864/Rv1816-like_C"/>
</dbReference>
<dbReference type="AlphaFoldDB" id="A0A506XPQ9"/>
<keyword evidence="3" id="KW-0804">Transcription</keyword>
<dbReference type="GO" id="GO:0003700">
    <property type="term" value="F:DNA-binding transcription factor activity"/>
    <property type="evidence" value="ECO:0007669"/>
    <property type="project" value="TreeGrafter"/>
</dbReference>
<dbReference type="RefSeq" id="WP_141164259.1">
    <property type="nucleotide sequence ID" value="NZ_VHQG01000004.1"/>
</dbReference>
<dbReference type="EMBL" id="VHQG01000004">
    <property type="protein sequence ID" value="TPW74621.1"/>
    <property type="molecule type" value="Genomic_DNA"/>
</dbReference>
<keyword evidence="1" id="KW-0805">Transcription regulation</keyword>
<proteinExistence type="predicted"/>
<evidence type="ECO:0000256" key="1">
    <source>
        <dbReference type="ARBA" id="ARBA00023015"/>
    </source>
</evidence>
<dbReference type="SUPFAM" id="SSF46689">
    <property type="entry name" value="Homeodomain-like"/>
    <property type="match status" value="1"/>
</dbReference>
<dbReference type="Pfam" id="PF00440">
    <property type="entry name" value="TetR_N"/>
    <property type="match status" value="1"/>
</dbReference>
<evidence type="ECO:0000313" key="7">
    <source>
        <dbReference type="Proteomes" id="UP000316252"/>
    </source>
</evidence>
<dbReference type="PANTHER" id="PTHR30055">
    <property type="entry name" value="HTH-TYPE TRANSCRIPTIONAL REGULATOR RUTR"/>
    <property type="match status" value="1"/>
</dbReference>
<evidence type="ECO:0000256" key="2">
    <source>
        <dbReference type="ARBA" id="ARBA00023125"/>
    </source>
</evidence>
<keyword evidence="2 4" id="KW-0238">DNA-binding</keyword>
<dbReference type="PANTHER" id="PTHR30055:SF220">
    <property type="entry name" value="TETR-FAMILY REGULATORY PROTEIN"/>
    <property type="match status" value="1"/>
</dbReference>
<dbReference type="Proteomes" id="UP000316252">
    <property type="component" value="Unassembled WGS sequence"/>
</dbReference>
<dbReference type="InterPro" id="IPR001647">
    <property type="entry name" value="HTH_TetR"/>
</dbReference>
<accession>A0A506XPQ9</accession>
<dbReference type="InterPro" id="IPR036271">
    <property type="entry name" value="Tet_transcr_reg_TetR-rel_C_sf"/>
</dbReference>
<dbReference type="InterPro" id="IPR050109">
    <property type="entry name" value="HTH-type_TetR-like_transc_reg"/>
</dbReference>
<dbReference type="PROSITE" id="PS50977">
    <property type="entry name" value="HTH_TETR_2"/>
    <property type="match status" value="1"/>
</dbReference>
<dbReference type="OrthoDB" id="3173376at2"/>
<protein>
    <submittedName>
        <fullName evidence="6">TetR/AcrR family transcriptional regulator</fullName>
    </submittedName>
</protein>